<feature type="signal peptide" evidence="1">
    <location>
        <begin position="1"/>
        <end position="19"/>
    </location>
</feature>
<dbReference type="KEGG" id="svo:SVI_0561"/>
<reference evidence="3" key="1">
    <citation type="journal article" date="2010" name="Mol. Biosyst.">
        <title>Complete genome sequence and comparative analysis of Shewanella violacea, a psychrophilic and piezophilic bacterium from deep sea floor sediments.</title>
        <authorList>
            <person name="Aono E."/>
            <person name="Baba T."/>
            <person name="Ara T."/>
            <person name="Nishi T."/>
            <person name="Nakamichi T."/>
            <person name="Inamoto E."/>
            <person name="Toyonaga H."/>
            <person name="Hasegawa M."/>
            <person name="Takai Y."/>
            <person name="Okumura Y."/>
            <person name="Baba M."/>
            <person name="Tomita M."/>
            <person name="Kato C."/>
            <person name="Oshima T."/>
            <person name="Nakasone K."/>
            <person name="Mori H."/>
        </authorList>
    </citation>
    <scope>NUCLEOTIDE SEQUENCE [LARGE SCALE GENOMIC DNA]</scope>
    <source>
        <strain evidence="3">JCM 10179 / CIP 106290 / LMG 19151 / DSS12</strain>
    </source>
</reference>
<dbReference type="eggNOG" id="ENOG5030NMY">
    <property type="taxonomic scope" value="Bacteria"/>
</dbReference>
<proteinExistence type="predicted"/>
<accession>D4ZFT3</accession>
<evidence type="ECO:0000313" key="3">
    <source>
        <dbReference type="Proteomes" id="UP000002350"/>
    </source>
</evidence>
<evidence type="ECO:0000313" key="2">
    <source>
        <dbReference type="EMBL" id="BAJ00532.1"/>
    </source>
</evidence>
<dbReference type="RefSeq" id="WP_013049845.1">
    <property type="nucleotide sequence ID" value="NC_014012.1"/>
</dbReference>
<gene>
    <name evidence="2" type="ordered locus">SVI_0561</name>
</gene>
<evidence type="ECO:0000256" key="1">
    <source>
        <dbReference type="SAM" id="SignalP"/>
    </source>
</evidence>
<protein>
    <submittedName>
        <fullName evidence="2">Uncharacterized protein</fullName>
    </submittedName>
</protein>
<dbReference type="STRING" id="637905.SVI_0561"/>
<keyword evidence="3" id="KW-1185">Reference proteome</keyword>
<name>D4ZFT3_SHEVD</name>
<feature type="chain" id="PRO_5003067791" evidence="1">
    <location>
        <begin position="20"/>
        <end position="168"/>
    </location>
</feature>
<dbReference type="EMBL" id="AP011177">
    <property type="protein sequence ID" value="BAJ00532.1"/>
    <property type="molecule type" value="Genomic_DNA"/>
</dbReference>
<dbReference type="Proteomes" id="UP000002350">
    <property type="component" value="Chromosome"/>
</dbReference>
<dbReference type="OrthoDB" id="6262756at2"/>
<keyword evidence="1" id="KW-0732">Signal</keyword>
<dbReference type="HOGENOM" id="CLU_1585370_0_0_6"/>
<sequence length="168" mass="19362">MVKYLVLIPLLFITSSAWAAAGEADYARWSKAAKKIELSQPYLLCEQAEKVVTNQDVTLFREIFIETPATDDQVKAYLAEVHHKYFKKKYLGINNYRIEKGRELAFENARNSLNYTVSSSSEKFGHNLELWVKYKFDTFDARNNNAHIAGGLCKLAYLQDKWQVISLL</sequence>
<organism evidence="2 3">
    <name type="scientific">Shewanella violacea (strain JCM 10179 / CIP 106290 / LMG 19151 / DSS12)</name>
    <dbReference type="NCBI Taxonomy" id="637905"/>
    <lineage>
        <taxon>Bacteria</taxon>
        <taxon>Pseudomonadati</taxon>
        <taxon>Pseudomonadota</taxon>
        <taxon>Gammaproteobacteria</taxon>
        <taxon>Alteromonadales</taxon>
        <taxon>Shewanellaceae</taxon>
        <taxon>Shewanella</taxon>
    </lineage>
</organism>
<dbReference type="AlphaFoldDB" id="D4ZFT3"/>